<keyword evidence="3" id="KW-1185">Reference proteome</keyword>
<dbReference type="OrthoDB" id="6350415at2759"/>
<proteinExistence type="predicted"/>
<sequence>MLGAARYFRLGNRKYFNLLSGSDYPTSHSASPRSQRDETIQILERDVLLPHQARESQATQLDIQEQESLSRCLNCRRAAWLSGGAESHAAEPDSAGPGAPQSGVDRQVAAWGADGLQRAQPSSVTRCQENGTQDLLRPPLLGQTPCGLAHRETQVMSVAPKSTMEKVH</sequence>
<evidence type="ECO:0000313" key="3">
    <source>
        <dbReference type="Proteomes" id="UP000314294"/>
    </source>
</evidence>
<accession>A0A4Z2JBK0</accession>
<dbReference type="AlphaFoldDB" id="A0A4Z2JBK0"/>
<organism evidence="2 3">
    <name type="scientific">Liparis tanakae</name>
    <name type="common">Tanaka's snailfish</name>
    <dbReference type="NCBI Taxonomy" id="230148"/>
    <lineage>
        <taxon>Eukaryota</taxon>
        <taxon>Metazoa</taxon>
        <taxon>Chordata</taxon>
        <taxon>Craniata</taxon>
        <taxon>Vertebrata</taxon>
        <taxon>Euteleostomi</taxon>
        <taxon>Actinopterygii</taxon>
        <taxon>Neopterygii</taxon>
        <taxon>Teleostei</taxon>
        <taxon>Neoteleostei</taxon>
        <taxon>Acanthomorphata</taxon>
        <taxon>Eupercaria</taxon>
        <taxon>Perciformes</taxon>
        <taxon>Cottioidei</taxon>
        <taxon>Cottales</taxon>
        <taxon>Liparidae</taxon>
        <taxon>Liparis</taxon>
    </lineage>
</organism>
<dbReference type="Proteomes" id="UP000314294">
    <property type="component" value="Unassembled WGS sequence"/>
</dbReference>
<evidence type="ECO:0000256" key="1">
    <source>
        <dbReference type="SAM" id="MobiDB-lite"/>
    </source>
</evidence>
<feature type="region of interest" description="Disordered" evidence="1">
    <location>
        <begin position="83"/>
        <end position="143"/>
    </location>
</feature>
<feature type="compositionally biased region" description="Polar residues" evidence="1">
    <location>
        <begin position="119"/>
        <end position="133"/>
    </location>
</feature>
<name>A0A4Z2JBK0_9TELE</name>
<evidence type="ECO:0000313" key="2">
    <source>
        <dbReference type="EMBL" id="TNN87576.1"/>
    </source>
</evidence>
<gene>
    <name evidence="2" type="ORF">EYF80_002293</name>
</gene>
<comment type="caution">
    <text evidence="2">The sequence shown here is derived from an EMBL/GenBank/DDBJ whole genome shotgun (WGS) entry which is preliminary data.</text>
</comment>
<reference evidence="2 3" key="1">
    <citation type="submission" date="2019-03" db="EMBL/GenBank/DDBJ databases">
        <title>First draft genome of Liparis tanakae, snailfish: a comprehensive survey of snailfish specific genes.</title>
        <authorList>
            <person name="Kim W."/>
            <person name="Song I."/>
            <person name="Jeong J.-H."/>
            <person name="Kim D."/>
            <person name="Kim S."/>
            <person name="Ryu S."/>
            <person name="Song J.Y."/>
            <person name="Lee S.K."/>
        </authorList>
    </citation>
    <scope>NUCLEOTIDE SEQUENCE [LARGE SCALE GENOMIC DNA]</scope>
    <source>
        <tissue evidence="2">Muscle</tissue>
    </source>
</reference>
<protein>
    <submittedName>
        <fullName evidence="2">Uncharacterized protein</fullName>
    </submittedName>
</protein>
<dbReference type="EMBL" id="SRLO01000010">
    <property type="protein sequence ID" value="TNN87576.1"/>
    <property type="molecule type" value="Genomic_DNA"/>
</dbReference>